<accession>A0AAD7I880</accession>
<proteinExistence type="predicted"/>
<dbReference type="AlphaFoldDB" id="A0AAD7I880"/>
<organism evidence="2 3">
    <name type="scientific">Mycena maculata</name>
    <dbReference type="NCBI Taxonomy" id="230809"/>
    <lineage>
        <taxon>Eukaryota</taxon>
        <taxon>Fungi</taxon>
        <taxon>Dikarya</taxon>
        <taxon>Basidiomycota</taxon>
        <taxon>Agaricomycotina</taxon>
        <taxon>Agaricomycetes</taxon>
        <taxon>Agaricomycetidae</taxon>
        <taxon>Agaricales</taxon>
        <taxon>Marasmiineae</taxon>
        <taxon>Mycenaceae</taxon>
        <taxon>Mycena</taxon>
    </lineage>
</organism>
<comment type="caution">
    <text evidence="2">The sequence shown here is derived from an EMBL/GenBank/DDBJ whole genome shotgun (WGS) entry which is preliminary data.</text>
</comment>
<feature type="region of interest" description="Disordered" evidence="1">
    <location>
        <begin position="238"/>
        <end position="297"/>
    </location>
</feature>
<evidence type="ECO:0000256" key="1">
    <source>
        <dbReference type="SAM" id="MobiDB-lite"/>
    </source>
</evidence>
<feature type="region of interest" description="Disordered" evidence="1">
    <location>
        <begin position="419"/>
        <end position="456"/>
    </location>
</feature>
<dbReference type="Proteomes" id="UP001215280">
    <property type="component" value="Unassembled WGS sequence"/>
</dbReference>
<feature type="region of interest" description="Disordered" evidence="1">
    <location>
        <begin position="503"/>
        <end position="536"/>
    </location>
</feature>
<name>A0AAD7I880_9AGAR</name>
<feature type="compositionally biased region" description="Basic and acidic residues" evidence="1">
    <location>
        <begin position="503"/>
        <end position="513"/>
    </location>
</feature>
<feature type="compositionally biased region" description="Basic and acidic residues" evidence="1">
    <location>
        <begin position="442"/>
        <end position="451"/>
    </location>
</feature>
<protein>
    <submittedName>
        <fullName evidence="2">Uncharacterized protein</fullName>
    </submittedName>
</protein>
<evidence type="ECO:0000313" key="3">
    <source>
        <dbReference type="Proteomes" id="UP001215280"/>
    </source>
</evidence>
<sequence length="536" mass="58078">MYSFWFSEGQNIRDAVRKKPEDDQRKPWNSDIVIDLFCGSAGLNATEVGIAILGWGRVTATPNQREVYILKIGPGNSRHTADAAAGSRPPFHDQIRRKRREQCERASDGGRLREFQGLTVLVEEFCFVLPEKIPFAQNPRVEAACANRGCYDDYCRYRFQRYCDSRALPVKIAVEGRSISAILQLNGSPAMSKVKTGENSELFQGPRFTAPPFVPPSPALRVVNPVSGPRPVPAISVAAPPRGTNAAHPILAPAYPRKTGRKRQKAPGPAPRKRGQRRRDGQDGAGARTRGGDGACARAADKVHSRCWSSRLRSIPFPVPRPPPASTPAQVRAFPPSGDAAQAAPQPVSGWTRQTCAADLEGPAQESERVSRRPLARSADDASREKRARVASLFSNSGGGMGAHTVAGLARSDEFVAHRRRTAHSVSSCARSSRPRGRRGSHRGEREDSTRKGGTCDVGCSGGTTARKGNVDALEYTEGGSGGSFHIRVSGFLVQQSGCARMSESDARQEGRRANSNHRLQVILPAPLDSENIQDE</sequence>
<gene>
    <name evidence="2" type="ORF">DFH07DRAFT_944281</name>
</gene>
<keyword evidence="3" id="KW-1185">Reference proteome</keyword>
<feature type="compositionally biased region" description="Pro residues" evidence="1">
    <location>
        <begin position="317"/>
        <end position="326"/>
    </location>
</feature>
<dbReference type="EMBL" id="JARJLG010000144">
    <property type="protein sequence ID" value="KAJ7737259.1"/>
    <property type="molecule type" value="Genomic_DNA"/>
</dbReference>
<feature type="region of interest" description="Disordered" evidence="1">
    <location>
        <begin position="313"/>
        <end position="386"/>
    </location>
</feature>
<feature type="compositionally biased region" description="Basic residues" evidence="1">
    <location>
        <begin position="258"/>
        <end position="277"/>
    </location>
</feature>
<reference evidence="2" key="1">
    <citation type="submission" date="2023-03" db="EMBL/GenBank/DDBJ databases">
        <title>Massive genome expansion in bonnet fungi (Mycena s.s.) driven by repeated elements and novel gene families across ecological guilds.</title>
        <authorList>
            <consortium name="Lawrence Berkeley National Laboratory"/>
            <person name="Harder C.B."/>
            <person name="Miyauchi S."/>
            <person name="Viragh M."/>
            <person name="Kuo A."/>
            <person name="Thoen E."/>
            <person name="Andreopoulos B."/>
            <person name="Lu D."/>
            <person name="Skrede I."/>
            <person name="Drula E."/>
            <person name="Henrissat B."/>
            <person name="Morin E."/>
            <person name="Kohler A."/>
            <person name="Barry K."/>
            <person name="LaButti K."/>
            <person name="Morin E."/>
            <person name="Salamov A."/>
            <person name="Lipzen A."/>
            <person name="Mereny Z."/>
            <person name="Hegedus B."/>
            <person name="Baldrian P."/>
            <person name="Stursova M."/>
            <person name="Weitz H."/>
            <person name="Taylor A."/>
            <person name="Grigoriev I.V."/>
            <person name="Nagy L.G."/>
            <person name="Martin F."/>
            <person name="Kauserud H."/>
        </authorList>
    </citation>
    <scope>NUCLEOTIDE SEQUENCE</scope>
    <source>
        <strain evidence="2">CBHHK188m</strain>
    </source>
</reference>
<evidence type="ECO:0000313" key="2">
    <source>
        <dbReference type="EMBL" id="KAJ7737259.1"/>
    </source>
</evidence>